<dbReference type="EMBL" id="JH930495">
    <property type="protein sequence ID" value="EKM49265.1"/>
    <property type="molecule type" value="Genomic_DNA"/>
</dbReference>
<dbReference type="Proteomes" id="UP000008370">
    <property type="component" value="Unassembled WGS sequence"/>
</dbReference>
<feature type="non-terminal residue" evidence="1">
    <location>
        <position position="1"/>
    </location>
</feature>
<evidence type="ECO:0000313" key="1">
    <source>
        <dbReference type="EMBL" id="EKM49265.1"/>
    </source>
</evidence>
<sequence length="53" mass="5900">FPFSNFTYCLTLFPKCFSSFPHGTCSLSVSRQYLALDGVYHPFGAAFPNNSTL</sequence>
<dbReference type="InParanoid" id="K5VRA3"/>
<reference evidence="1 2" key="1">
    <citation type="journal article" date="2012" name="BMC Genomics">
        <title>Comparative genomics of the white-rot fungi, Phanerochaete carnosa and P. chrysosporium, to elucidate the genetic basis of the distinct wood types they colonize.</title>
        <authorList>
            <person name="Suzuki H."/>
            <person name="MacDonald J."/>
            <person name="Syed K."/>
            <person name="Salamov A."/>
            <person name="Hori C."/>
            <person name="Aerts A."/>
            <person name="Henrissat B."/>
            <person name="Wiebenga A."/>
            <person name="vanKuyk P.A."/>
            <person name="Barry K."/>
            <person name="Lindquist E."/>
            <person name="LaButti K."/>
            <person name="Lapidus A."/>
            <person name="Lucas S."/>
            <person name="Coutinho P."/>
            <person name="Gong Y."/>
            <person name="Samejima M."/>
            <person name="Mahadevan R."/>
            <person name="Abou-Zaid M."/>
            <person name="de Vries R.P."/>
            <person name="Igarashi K."/>
            <person name="Yadav J.S."/>
            <person name="Grigoriev I.V."/>
            <person name="Master E.R."/>
        </authorList>
    </citation>
    <scope>NUCLEOTIDE SEQUENCE [LARGE SCALE GENOMIC DNA]</scope>
    <source>
        <strain evidence="1 2">HHB-10118-sp</strain>
    </source>
</reference>
<proteinExistence type="predicted"/>
<name>K5VRA3_PHACS</name>
<dbReference type="KEGG" id="pco:PHACADRAFT_107117"/>
<organism evidence="1 2">
    <name type="scientific">Phanerochaete carnosa (strain HHB-10118-sp)</name>
    <name type="common">White-rot fungus</name>
    <name type="synonym">Peniophora carnosa</name>
    <dbReference type="NCBI Taxonomy" id="650164"/>
    <lineage>
        <taxon>Eukaryota</taxon>
        <taxon>Fungi</taxon>
        <taxon>Dikarya</taxon>
        <taxon>Basidiomycota</taxon>
        <taxon>Agaricomycotina</taxon>
        <taxon>Agaricomycetes</taxon>
        <taxon>Polyporales</taxon>
        <taxon>Phanerochaetaceae</taxon>
        <taxon>Phanerochaete</taxon>
    </lineage>
</organism>
<dbReference type="PANTHER" id="PTHR47188:SF1">
    <property type="entry name" value="PROTEIN TAR1"/>
    <property type="match status" value="1"/>
</dbReference>
<dbReference type="PANTHER" id="PTHR47188">
    <property type="entry name" value="PROTEIN TAR1"/>
    <property type="match status" value="1"/>
</dbReference>
<dbReference type="AlphaFoldDB" id="K5VRA3"/>
<accession>K5VRA3</accession>
<keyword evidence="2" id="KW-1185">Reference proteome</keyword>
<dbReference type="GO" id="GO:0043457">
    <property type="term" value="P:regulation of cellular respiration"/>
    <property type="evidence" value="ECO:0007669"/>
    <property type="project" value="InterPro"/>
</dbReference>
<dbReference type="InterPro" id="IPR044792">
    <property type="entry name" value="TAR1"/>
</dbReference>
<evidence type="ECO:0000313" key="2">
    <source>
        <dbReference type="Proteomes" id="UP000008370"/>
    </source>
</evidence>
<dbReference type="OrthoDB" id="8092968at2759"/>
<protein>
    <submittedName>
        <fullName evidence="1">Uncharacterized protein</fullName>
    </submittedName>
</protein>
<dbReference type="HOGENOM" id="CLU_159707_0_0_1"/>
<gene>
    <name evidence="1" type="ORF">PHACADRAFT_107117</name>
</gene>